<dbReference type="Proteomes" id="UP000182932">
    <property type="component" value="Unassembled WGS sequence"/>
</dbReference>
<evidence type="ECO:0000313" key="1">
    <source>
        <dbReference type="EMBL" id="SEJ50602.1"/>
    </source>
</evidence>
<evidence type="ECO:0000313" key="2">
    <source>
        <dbReference type="Proteomes" id="UP000182932"/>
    </source>
</evidence>
<keyword evidence="2" id="KW-1185">Reference proteome</keyword>
<dbReference type="RefSeq" id="WP_074836593.1">
    <property type="nucleotide sequence ID" value="NZ_FNYY01000006.1"/>
</dbReference>
<sequence>MKPNSPRLVIDLDNTLTIDGPEDYSTKRPNVSAIDTLRKYRNDGFTIAIHTSRNMRTYESSVGAITANTVPIVIDWLKKHDVPYDEIWVGKPWCGDNGFYVDDRAIRPSEFCNLSRQEIEDLLKREMQRDD</sequence>
<dbReference type="NCBIfam" id="TIGR01689">
    <property type="entry name" value="EcbF-BcbF"/>
    <property type="match status" value="1"/>
</dbReference>
<dbReference type="SUPFAM" id="SSF56784">
    <property type="entry name" value="HAD-like"/>
    <property type="match status" value="1"/>
</dbReference>
<comment type="caution">
    <text evidence="1">The sequence shown here is derived from an EMBL/GenBank/DDBJ whole genome shotgun (WGS) entry which is preliminary data.</text>
</comment>
<dbReference type="EMBL" id="FNYY01000006">
    <property type="protein sequence ID" value="SEJ50602.1"/>
    <property type="molecule type" value="Genomic_DNA"/>
</dbReference>
<name>A0A975WA76_9RHOB</name>
<dbReference type="Gene3D" id="3.40.50.1000">
    <property type="entry name" value="HAD superfamily/HAD-like"/>
    <property type="match status" value="1"/>
</dbReference>
<accession>A0A975WA76</accession>
<dbReference type="AlphaFoldDB" id="A0A975WA76"/>
<dbReference type="GeneID" id="80818464"/>
<proteinExistence type="predicted"/>
<dbReference type="InterPro" id="IPR023214">
    <property type="entry name" value="HAD_sf"/>
</dbReference>
<gene>
    <name evidence="1" type="ORF">SAMN04487940_106208</name>
</gene>
<organism evidence="1 2">
    <name type="scientific">Marinovum algicola</name>
    <dbReference type="NCBI Taxonomy" id="42444"/>
    <lineage>
        <taxon>Bacteria</taxon>
        <taxon>Pseudomonadati</taxon>
        <taxon>Pseudomonadota</taxon>
        <taxon>Alphaproteobacteria</taxon>
        <taxon>Rhodobacterales</taxon>
        <taxon>Roseobacteraceae</taxon>
        <taxon>Marinovum</taxon>
    </lineage>
</organism>
<protein>
    <submittedName>
        <fullName evidence="1">Capsule biosynthesis phosphatase</fullName>
    </submittedName>
</protein>
<reference evidence="1 2" key="1">
    <citation type="submission" date="2016-10" db="EMBL/GenBank/DDBJ databases">
        <authorList>
            <person name="Varghese N."/>
            <person name="Submissions S."/>
        </authorList>
    </citation>
    <scope>NUCLEOTIDE SEQUENCE [LARGE SCALE GENOMIC DNA]</scope>
    <source>
        <strain evidence="1 2">FF3</strain>
    </source>
</reference>
<dbReference type="InterPro" id="IPR010039">
    <property type="entry name" value="EcbF_BcbF"/>
</dbReference>
<dbReference type="InterPro" id="IPR036412">
    <property type="entry name" value="HAD-like_sf"/>
</dbReference>